<evidence type="ECO:0000313" key="13">
    <source>
        <dbReference type="Proteomes" id="UP001363151"/>
    </source>
</evidence>
<evidence type="ECO:0000256" key="8">
    <source>
        <dbReference type="ARBA" id="ARBA00023136"/>
    </source>
</evidence>
<evidence type="ECO:0000256" key="10">
    <source>
        <dbReference type="SAM" id="Phobius"/>
    </source>
</evidence>
<evidence type="ECO:0000256" key="9">
    <source>
        <dbReference type="SAM" id="MobiDB-lite"/>
    </source>
</evidence>
<dbReference type="SUPFAM" id="SSF56784">
    <property type="entry name" value="HAD-like"/>
    <property type="match status" value="1"/>
</dbReference>
<dbReference type="Pfam" id="PF00689">
    <property type="entry name" value="Cation_ATPase_C"/>
    <property type="match status" value="1"/>
</dbReference>
<dbReference type="InterPro" id="IPR001757">
    <property type="entry name" value="P_typ_ATPase"/>
</dbReference>
<feature type="region of interest" description="Disordered" evidence="9">
    <location>
        <begin position="61"/>
        <end position="86"/>
    </location>
</feature>
<keyword evidence="8 10" id="KW-0472">Membrane</keyword>
<dbReference type="PANTHER" id="PTHR24093:SF369">
    <property type="entry name" value="CALCIUM-TRANSPORTING ATPASE"/>
    <property type="match status" value="1"/>
</dbReference>
<comment type="subcellular location">
    <subcellularLocation>
        <location evidence="1">Endomembrane system</location>
        <topology evidence="1">Multi-pass membrane protein</topology>
    </subcellularLocation>
</comment>
<feature type="transmembrane region" description="Helical" evidence="10">
    <location>
        <begin position="591"/>
        <end position="610"/>
    </location>
</feature>
<proteinExistence type="predicted"/>
<dbReference type="Gene3D" id="3.40.1110.10">
    <property type="entry name" value="Calcium-transporting ATPase, cytoplasmic domain N"/>
    <property type="match status" value="1"/>
</dbReference>
<dbReference type="SUPFAM" id="SSF81660">
    <property type="entry name" value="Metal cation-transporting ATPase, ATP-binding domain N"/>
    <property type="match status" value="1"/>
</dbReference>
<dbReference type="PANTHER" id="PTHR24093">
    <property type="entry name" value="CATION TRANSPORTING ATPASE"/>
    <property type="match status" value="1"/>
</dbReference>
<feature type="domain" description="Cation-transporting P-type ATPase C-terminal" evidence="11">
    <location>
        <begin position="469"/>
        <end position="642"/>
    </location>
</feature>
<dbReference type="InterPro" id="IPR023299">
    <property type="entry name" value="ATPase_P-typ_cyto_dom_N"/>
</dbReference>
<keyword evidence="5" id="KW-0067">ATP-binding</keyword>
<dbReference type="InterPro" id="IPR023214">
    <property type="entry name" value="HAD_sf"/>
</dbReference>
<keyword evidence="4" id="KW-0547">Nucleotide-binding</keyword>
<feature type="transmembrane region" description="Helical" evidence="10">
    <location>
        <begin position="678"/>
        <end position="701"/>
    </location>
</feature>
<evidence type="ECO:0000256" key="2">
    <source>
        <dbReference type="ARBA" id="ARBA00022692"/>
    </source>
</evidence>
<dbReference type="Gene3D" id="1.20.1110.10">
    <property type="entry name" value="Calcium-transporting ATPase, transmembrane domain"/>
    <property type="match status" value="1"/>
</dbReference>
<evidence type="ECO:0000259" key="11">
    <source>
        <dbReference type="Pfam" id="PF00689"/>
    </source>
</evidence>
<dbReference type="InterPro" id="IPR018303">
    <property type="entry name" value="ATPase_P-typ_P_site"/>
</dbReference>
<comment type="caution">
    <text evidence="12">The sequence shown here is derived from an EMBL/GenBank/DDBJ whole genome shotgun (WGS) entry which is preliminary data.</text>
</comment>
<dbReference type="SUPFAM" id="SSF81665">
    <property type="entry name" value="Calcium ATPase, transmembrane domain M"/>
    <property type="match status" value="1"/>
</dbReference>
<evidence type="ECO:0000256" key="1">
    <source>
        <dbReference type="ARBA" id="ARBA00004127"/>
    </source>
</evidence>
<evidence type="ECO:0000256" key="3">
    <source>
        <dbReference type="ARBA" id="ARBA00022723"/>
    </source>
</evidence>
<evidence type="ECO:0000256" key="7">
    <source>
        <dbReference type="ARBA" id="ARBA00022989"/>
    </source>
</evidence>
<name>A0ABR1GF82_AURAN</name>
<evidence type="ECO:0000313" key="12">
    <source>
        <dbReference type="EMBL" id="KAK7254553.1"/>
    </source>
</evidence>
<dbReference type="PRINTS" id="PR00120">
    <property type="entry name" value="HATPASE"/>
</dbReference>
<protein>
    <submittedName>
        <fullName evidence="12">Calcium-transporting ATPase</fullName>
    </submittedName>
</protein>
<organism evidence="12 13">
    <name type="scientific">Aureococcus anophagefferens</name>
    <name type="common">Harmful bloom alga</name>
    <dbReference type="NCBI Taxonomy" id="44056"/>
    <lineage>
        <taxon>Eukaryota</taxon>
        <taxon>Sar</taxon>
        <taxon>Stramenopiles</taxon>
        <taxon>Ochrophyta</taxon>
        <taxon>Pelagophyceae</taxon>
        <taxon>Pelagomonadales</taxon>
        <taxon>Pelagomonadaceae</taxon>
        <taxon>Aureococcus</taxon>
    </lineage>
</organism>
<evidence type="ECO:0000256" key="5">
    <source>
        <dbReference type="ARBA" id="ARBA00022840"/>
    </source>
</evidence>
<keyword evidence="2 10" id="KW-0812">Transmembrane</keyword>
<keyword evidence="6" id="KW-0460">Magnesium</keyword>
<dbReference type="Pfam" id="PF13246">
    <property type="entry name" value="Cation_ATPase"/>
    <property type="match status" value="1"/>
</dbReference>
<sequence>MGNATNVCSDKTGTLTQNKMKVARLYAPGSTEAVYTAEGGLTGDGLALDVVVRGAALNSTADLGEPDPAKAKVAPKPGAKDTRDDVVGNKTDGALLLWVRDVGDKSYGDLREELLDLESGRDARNAFSSDRKRMATLVKLDDGGYRVYVKGAWDALIELATTYSGGAGTGRTRSSAAPKPLDAAAKKRVLAQATTMAGDALRVVALAHRDFKRHPFEGGSQALSWADVEADLTLDALAGIEDPLRPDVPGAVADCISAGVVVRMVTGDAVDTAKAIAGRCGIFDEARGDVALTGPDFRNLTPAKLDALLPHLTVLARATPDDKHALVTRLNGGALPTTQEAWEQAHPGRSYEREKDLLLPGYRSEWEASRASSKTLGTEVVGVTGDGTNDAPALKAADVGLSMGLSGTEVAKQASDIVLLDDRFASIVVAIKWGRGVFDNIRRFLQFQLTVNAVALTLTFVGAVAGYEPPLGAVQMLWVNLIMDTMGALALATEVPTHEILERRPYVRDAPLVGRVMVRNVAFQATFQLGVLCALLTPEACAFFEAGVPGETLHLTLIFNAFVFCQVFNEFNARSLFNDVNVVAGLHSNPVFVGVIVFTVLLQVAIVQYGGDFAKTRPLNEFQWAATVAVGFASMPVGLVMRSFPPFKEAEDSFAKALKRGGKAGGDDDALDVDGDDAIAWVAAAFQAFFVLAVPVAAFVAHRADLVGDAFSFFSS</sequence>
<evidence type="ECO:0000256" key="4">
    <source>
        <dbReference type="ARBA" id="ARBA00022741"/>
    </source>
</evidence>
<reference evidence="12 13" key="1">
    <citation type="submission" date="2024-03" db="EMBL/GenBank/DDBJ databases">
        <title>Aureococcus anophagefferens CCMP1851 and Kratosvirus quantuckense: Draft genome of a second virus-susceptible host strain in the model system.</title>
        <authorList>
            <person name="Chase E."/>
            <person name="Truchon A.R."/>
            <person name="Schepens W."/>
            <person name="Wilhelm S.W."/>
        </authorList>
    </citation>
    <scope>NUCLEOTIDE SEQUENCE [LARGE SCALE GENOMIC DNA]</scope>
    <source>
        <strain evidence="12 13">CCMP1851</strain>
    </source>
</reference>
<keyword evidence="7 10" id="KW-1133">Transmembrane helix</keyword>
<dbReference type="NCBIfam" id="TIGR01494">
    <property type="entry name" value="ATPase_P-type"/>
    <property type="match status" value="1"/>
</dbReference>
<evidence type="ECO:0000256" key="6">
    <source>
        <dbReference type="ARBA" id="ARBA00022842"/>
    </source>
</evidence>
<dbReference type="Gene3D" id="3.40.50.1000">
    <property type="entry name" value="HAD superfamily/HAD-like"/>
    <property type="match status" value="1"/>
</dbReference>
<accession>A0ABR1GF82</accession>
<keyword evidence="3" id="KW-0479">Metal-binding</keyword>
<keyword evidence="13" id="KW-1185">Reference proteome</keyword>
<dbReference type="InterPro" id="IPR006068">
    <property type="entry name" value="ATPase_P-typ_cation-transptr_C"/>
</dbReference>
<dbReference type="InterPro" id="IPR023298">
    <property type="entry name" value="ATPase_P-typ_TM_dom_sf"/>
</dbReference>
<dbReference type="InterPro" id="IPR036412">
    <property type="entry name" value="HAD-like_sf"/>
</dbReference>
<dbReference type="PROSITE" id="PS00154">
    <property type="entry name" value="ATPASE_E1_E2"/>
    <property type="match status" value="1"/>
</dbReference>
<feature type="transmembrane region" description="Helical" evidence="10">
    <location>
        <begin position="622"/>
        <end position="641"/>
    </location>
</feature>
<dbReference type="EMBL" id="JBBJCI010000024">
    <property type="protein sequence ID" value="KAK7254553.1"/>
    <property type="molecule type" value="Genomic_DNA"/>
</dbReference>
<gene>
    <name evidence="12" type="ORF">SO694_000114134</name>
</gene>
<dbReference type="PRINTS" id="PR00119">
    <property type="entry name" value="CATATPASE"/>
</dbReference>
<dbReference type="Proteomes" id="UP001363151">
    <property type="component" value="Unassembled WGS sequence"/>
</dbReference>